<feature type="compositionally biased region" description="Basic residues" evidence="3">
    <location>
        <begin position="49"/>
        <end position="58"/>
    </location>
</feature>
<dbReference type="Proteomes" id="UP001271007">
    <property type="component" value="Unassembled WGS sequence"/>
</dbReference>
<dbReference type="FunFam" id="3.30.70.330:FF:000145">
    <property type="entry name" value="Putative RNP domain-containing protein"/>
    <property type="match status" value="1"/>
</dbReference>
<feature type="compositionally biased region" description="Pro residues" evidence="3">
    <location>
        <begin position="18"/>
        <end position="31"/>
    </location>
</feature>
<reference evidence="5" key="1">
    <citation type="submission" date="2023-04" db="EMBL/GenBank/DDBJ databases">
        <title>Black Yeasts Isolated from many extreme environments.</title>
        <authorList>
            <person name="Coleine C."/>
            <person name="Stajich J.E."/>
            <person name="Selbmann L."/>
        </authorList>
    </citation>
    <scope>NUCLEOTIDE SEQUENCE</scope>
    <source>
        <strain evidence="5">CCFEE 5312</strain>
    </source>
</reference>
<feature type="compositionally biased region" description="Basic and acidic residues" evidence="3">
    <location>
        <begin position="59"/>
        <end position="101"/>
    </location>
</feature>
<keyword evidence="6" id="KW-1185">Reference proteome</keyword>
<dbReference type="GO" id="GO:0005634">
    <property type="term" value="C:nucleus"/>
    <property type="evidence" value="ECO:0007669"/>
    <property type="project" value="TreeGrafter"/>
</dbReference>
<evidence type="ECO:0000259" key="4">
    <source>
        <dbReference type="PROSITE" id="PS50102"/>
    </source>
</evidence>
<keyword evidence="1 2" id="KW-0694">RNA-binding</keyword>
<feature type="compositionally biased region" description="Gly residues" evidence="3">
    <location>
        <begin position="237"/>
        <end position="246"/>
    </location>
</feature>
<dbReference type="FunFam" id="3.30.70.330:FF:000280">
    <property type="entry name" value="RNA-binding domain-containing protein"/>
    <property type="match status" value="1"/>
</dbReference>
<protein>
    <submittedName>
        <fullName evidence="5">G-strand binding protein</fullName>
    </submittedName>
</protein>
<dbReference type="InterPro" id="IPR035979">
    <property type="entry name" value="RBD_domain_sf"/>
</dbReference>
<dbReference type="SUPFAM" id="SSF54928">
    <property type="entry name" value="RNA-binding domain, RBD"/>
    <property type="match status" value="3"/>
</dbReference>
<accession>A0AAJ0GIP6</accession>
<dbReference type="InterPro" id="IPR000504">
    <property type="entry name" value="RRM_dom"/>
</dbReference>
<feature type="region of interest" description="Disordered" evidence="3">
    <location>
        <begin position="1"/>
        <end position="116"/>
    </location>
</feature>
<sequence>MEPIGETLARLKRDAEIMPPPPTTIRPPPTGPRVRAATTATDLTMLTPSKRRRSRSRSRSPDRRDRYEDSRSRSRDRYRGRERSPTNGHYESRGYGGDRSRTSPQIRSNEERSQNKAEMMNNIKESSQQDRRVYVGNLPYDVKWHGLKDFMKEGTFYQAPHFTPTTTADTITAGDVLFADVLLLPNGMSKGCGIVEYASREQAQAAINTLSNRPMGGRLVYVREDRETEPRFQSGPPAGGRGGFDGGYGAPRGGGYGGGYGGGGGMGGGMGGGGRQIFVSNLPFTVGWQDMKDLFRQAAQTGSVIRADVHLGPDGRPKGSGIVAFDNPDDAQNAIAQFNGYDWQGRVLEVREDRYAGGGPGGTPYGGRGGFGGGFGGGRGGFGGGYGGGGYGGGRGGFGGPPGGFGGRGGYGGGYGGGRGGYGGGGGGYGGGGYGGGAGGSAAYSAPPAAALAPNAFTDFATSGTEPSPTIYVRNLPWSTSNEDLVELFTTIAKVERAEIQYEPNGRSRGTGVVEFTNQEDAETSIAKFQAYNYGGRPLGLSYVKYLNQGGDNMEGQEATGGMQDQIL</sequence>
<dbReference type="SMART" id="SM00360">
    <property type="entry name" value="RRM"/>
    <property type="match status" value="3"/>
</dbReference>
<dbReference type="PROSITE" id="PS50102">
    <property type="entry name" value="RRM"/>
    <property type="match status" value="3"/>
</dbReference>
<proteinExistence type="predicted"/>
<dbReference type="Gene3D" id="3.30.70.330">
    <property type="match status" value="3"/>
</dbReference>
<evidence type="ECO:0000313" key="5">
    <source>
        <dbReference type="EMBL" id="KAK3058291.1"/>
    </source>
</evidence>
<dbReference type="InterPro" id="IPR012677">
    <property type="entry name" value="Nucleotide-bd_a/b_plait_sf"/>
</dbReference>
<feature type="region of interest" description="Disordered" evidence="3">
    <location>
        <begin position="226"/>
        <end position="246"/>
    </location>
</feature>
<dbReference type="AlphaFoldDB" id="A0AAJ0GIP6"/>
<organism evidence="5 6">
    <name type="scientific">Extremus antarcticus</name>
    <dbReference type="NCBI Taxonomy" id="702011"/>
    <lineage>
        <taxon>Eukaryota</taxon>
        <taxon>Fungi</taxon>
        <taxon>Dikarya</taxon>
        <taxon>Ascomycota</taxon>
        <taxon>Pezizomycotina</taxon>
        <taxon>Dothideomycetes</taxon>
        <taxon>Dothideomycetidae</taxon>
        <taxon>Mycosphaerellales</taxon>
        <taxon>Extremaceae</taxon>
        <taxon>Extremus</taxon>
    </lineage>
</organism>
<evidence type="ECO:0000313" key="6">
    <source>
        <dbReference type="Proteomes" id="UP001271007"/>
    </source>
</evidence>
<dbReference type="PANTHER" id="PTHR23003:SF3">
    <property type="entry name" value="FI21236P1-RELATED"/>
    <property type="match status" value="1"/>
</dbReference>
<feature type="domain" description="RRM" evidence="4">
    <location>
        <begin position="469"/>
        <end position="546"/>
    </location>
</feature>
<dbReference type="GO" id="GO:0005737">
    <property type="term" value="C:cytoplasm"/>
    <property type="evidence" value="ECO:0007669"/>
    <property type="project" value="TreeGrafter"/>
</dbReference>
<dbReference type="GO" id="GO:0003729">
    <property type="term" value="F:mRNA binding"/>
    <property type="evidence" value="ECO:0007669"/>
    <property type="project" value="TreeGrafter"/>
</dbReference>
<comment type="caution">
    <text evidence="5">The sequence shown here is derived from an EMBL/GenBank/DDBJ whole genome shotgun (WGS) entry which is preliminary data.</text>
</comment>
<feature type="domain" description="RRM" evidence="4">
    <location>
        <begin position="131"/>
        <end position="227"/>
    </location>
</feature>
<evidence type="ECO:0000256" key="3">
    <source>
        <dbReference type="SAM" id="MobiDB-lite"/>
    </source>
</evidence>
<evidence type="ECO:0000256" key="2">
    <source>
        <dbReference type="PROSITE-ProRule" id="PRU00176"/>
    </source>
</evidence>
<feature type="compositionally biased region" description="Low complexity" evidence="3">
    <location>
        <begin position="32"/>
        <end position="41"/>
    </location>
</feature>
<name>A0AAJ0GIP6_9PEZI</name>
<dbReference type="Pfam" id="PF00076">
    <property type="entry name" value="RRM_1"/>
    <property type="match status" value="3"/>
</dbReference>
<gene>
    <name evidence="5" type="primary">GBP2</name>
    <name evidence="5" type="ORF">LTR09_001369</name>
</gene>
<dbReference type="GO" id="GO:1990904">
    <property type="term" value="C:ribonucleoprotein complex"/>
    <property type="evidence" value="ECO:0007669"/>
    <property type="project" value="TreeGrafter"/>
</dbReference>
<feature type="domain" description="RRM" evidence="4">
    <location>
        <begin position="275"/>
        <end position="355"/>
    </location>
</feature>
<dbReference type="InterPro" id="IPR050374">
    <property type="entry name" value="RRT5_SRSF_SR"/>
</dbReference>
<dbReference type="PANTHER" id="PTHR23003">
    <property type="entry name" value="RNA RECOGNITION MOTIF RRM DOMAIN CONTAINING PROTEIN"/>
    <property type="match status" value="1"/>
</dbReference>
<evidence type="ECO:0000256" key="1">
    <source>
        <dbReference type="ARBA" id="ARBA00022884"/>
    </source>
</evidence>
<dbReference type="EMBL" id="JAWDJX010000002">
    <property type="protein sequence ID" value="KAK3058291.1"/>
    <property type="molecule type" value="Genomic_DNA"/>
</dbReference>